<reference evidence="1 2" key="1">
    <citation type="submission" date="2019-06" db="EMBL/GenBank/DDBJ databases">
        <title>Draft genomes of female and male turbot (Scophthalmus maximus).</title>
        <authorList>
            <person name="Xu H."/>
            <person name="Xu X.-W."/>
            <person name="Shao C."/>
            <person name="Chen S."/>
        </authorList>
    </citation>
    <scope>NUCLEOTIDE SEQUENCE [LARGE SCALE GENOMIC DNA]</scope>
    <source>
        <strain evidence="1">Ysfricsl-2016a</strain>
        <tissue evidence="1">Blood</tissue>
    </source>
</reference>
<protein>
    <submittedName>
        <fullName evidence="1">Uncharacterized protein</fullName>
    </submittedName>
</protein>
<accession>A0A6A4SQK6</accession>
<organism evidence="1 2">
    <name type="scientific">Scophthalmus maximus</name>
    <name type="common">Turbot</name>
    <name type="synonym">Psetta maxima</name>
    <dbReference type="NCBI Taxonomy" id="52904"/>
    <lineage>
        <taxon>Eukaryota</taxon>
        <taxon>Metazoa</taxon>
        <taxon>Chordata</taxon>
        <taxon>Craniata</taxon>
        <taxon>Vertebrata</taxon>
        <taxon>Euteleostomi</taxon>
        <taxon>Actinopterygii</taxon>
        <taxon>Neopterygii</taxon>
        <taxon>Teleostei</taxon>
        <taxon>Neoteleostei</taxon>
        <taxon>Acanthomorphata</taxon>
        <taxon>Carangaria</taxon>
        <taxon>Pleuronectiformes</taxon>
        <taxon>Pleuronectoidei</taxon>
        <taxon>Scophthalmidae</taxon>
        <taxon>Scophthalmus</taxon>
    </lineage>
</organism>
<sequence>MCRHLRRPRREPTRILRHSCLGIDCLHLHSPGLHAAARRVNFASPSAWTWRSRMSIVCTDDSFRYPPSRHRFVYFRIQRAPRLNPGYLKTSCLTCNRCFTQRVRYDISP</sequence>
<comment type="caution">
    <text evidence="1">The sequence shown here is derived from an EMBL/GenBank/DDBJ whole genome shotgun (WGS) entry which is preliminary data.</text>
</comment>
<proteinExistence type="predicted"/>
<dbReference type="AlphaFoldDB" id="A0A6A4SQK6"/>
<evidence type="ECO:0000313" key="1">
    <source>
        <dbReference type="EMBL" id="KAF0033291.1"/>
    </source>
</evidence>
<evidence type="ECO:0000313" key="2">
    <source>
        <dbReference type="Proteomes" id="UP000438429"/>
    </source>
</evidence>
<gene>
    <name evidence="1" type="ORF">F2P81_015581</name>
</gene>
<name>A0A6A4SQK6_SCOMX</name>
<dbReference type="EMBL" id="VEVO01000013">
    <property type="protein sequence ID" value="KAF0033291.1"/>
    <property type="molecule type" value="Genomic_DNA"/>
</dbReference>
<dbReference type="Proteomes" id="UP000438429">
    <property type="component" value="Unassembled WGS sequence"/>
</dbReference>